<accession>A0A8U0IIL0</accession>
<keyword evidence="8" id="KW-0472">Membrane</keyword>
<evidence type="ECO:0000256" key="9">
    <source>
        <dbReference type="SAM" id="MobiDB-lite"/>
    </source>
</evidence>
<evidence type="ECO:0000256" key="4">
    <source>
        <dbReference type="ARBA" id="ARBA00022737"/>
    </source>
</evidence>
<dbReference type="PANTHER" id="PTHR43790:SF9">
    <property type="entry name" value="GALACTOFURANOSE TRANSPORTER ATP-BINDING PROTEIN YTFR"/>
    <property type="match status" value="1"/>
</dbReference>
<dbReference type="Pfam" id="PF00005">
    <property type="entry name" value="ABC_tran"/>
    <property type="match status" value="2"/>
</dbReference>
<evidence type="ECO:0000256" key="6">
    <source>
        <dbReference type="ARBA" id="ARBA00022840"/>
    </source>
</evidence>
<evidence type="ECO:0000256" key="1">
    <source>
        <dbReference type="ARBA" id="ARBA00004202"/>
    </source>
</evidence>
<dbReference type="CDD" id="cd03215">
    <property type="entry name" value="ABC_Carb_Monos_II"/>
    <property type="match status" value="1"/>
</dbReference>
<dbReference type="InterPro" id="IPR017871">
    <property type="entry name" value="ABC_transporter-like_CS"/>
</dbReference>
<dbReference type="Proteomes" id="UP000830434">
    <property type="component" value="Chromosome"/>
</dbReference>
<dbReference type="GeneID" id="72188320"/>
<dbReference type="PANTHER" id="PTHR43790">
    <property type="entry name" value="CARBOHYDRATE TRANSPORT ATP-BINDING PROTEIN MG119-RELATED"/>
    <property type="match status" value="1"/>
</dbReference>
<evidence type="ECO:0000259" key="10">
    <source>
        <dbReference type="PROSITE" id="PS50893"/>
    </source>
</evidence>
<keyword evidence="3" id="KW-1003">Cell membrane</keyword>
<keyword evidence="7" id="KW-1278">Translocase</keyword>
<dbReference type="KEGG" id="haxz:M0R88_00655"/>
<comment type="subcellular location">
    <subcellularLocation>
        <location evidence="1">Cell membrane</location>
        <topology evidence="1">Peripheral membrane protein</topology>
    </subcellularLocation>
</comment>
<keyword evidence="4" id="KW-0677">Repeat</keyword>
<feature type="region of interest" description="Disordered" evidence="9">
    <location>
        <begin position="505"/>
        <end position="568"/>
    </location>
</feature>
<dbReference type="GO" id="GO:0016887">
    <property type="term" value="F:ATP hydrolysis activity"/>
    <property type="evidence" value="ECO:0007669"/>
    <property type="project" value="InterPro"/>
</dbReference>
<dbReference type="Gene3D" id="3.40.50.300">
    <property type="entry name" value="P-loop containing nucleotide triphosphate hydrolases"/>
    <property type="match status" value="2"/>
</dbReference>
<evidence type="ECO:0000313" key="11">
    <source>
        <dbReference type="EMBL" id="UPW00628.1"/>
    </source>
</evidence>
<dbReference type="SUPFAM" id="SSF52540">
    <property type="entry name" value="P-loop containing nucleoside triphosphate hydrolases"/>
    <property type="match status" value="2"/>
</dbReference>
<sequence>MSGTRAPAVRLDGVTKRFGDVVANDAVDFSLDAGSVHALIGENGAGKTTLMSVLYGLYDPDAGGIYVDGEPREFDSPRDAIDAGVGMIHQHFQLVDTMTVVQNVVLGHEPTENGLVDEASAHEDIEDICATYGFDVDRYLDTPVEQLGVGAQQRVEIVKSLYRGADVLVLDEPTAVLTPQEVEGLFEVMEELTDRGRSLIFITHKLDEALEAADDITVLRDGKAVGTVAAAETSREELARMMVGRDVLFDYPERETVLGDVTLSVEDLRVRDDRDLEQVGGVGLTVREGEILGVAGVEGNGQTELVEALTGLREVESGTVAFEGEDITDTSRRRRIESGITYVPEDRQDEGLVQDYDLVRNALLGNQTVEPYVRNGFIDWRTVRDHAESIVREYDVQPPNADAEAASLSGGNQQKFVVGRELEHEPSLLVASHPTRGVDVGSIEFVHERLLEMRDAGTAVLFVSSKLEEIQKLSDRVAVMYEGEFVDVVDPDDVTEQELGLLMAGRTVEDPGESAGPATADSGTAESTESATAESADSATAESADSATAESAESATDESATEGVSNRE</sequence>
<evidence type="ECO:0000256" key="3">
    <source>
        <dbReference type="ARBA" id="ARBA00022475"/>
    </source>
</evidence>
<keyword evidence="12" id="KW-1185">Reference proteome</keyword>
<keyword evidence="6 11" id="KW-0067">ATP-binding</keyword>
<feature type="domain" description="ABC transporter" evidence="10">
    <location>
        <begin position="9"/>
        <end position="246"/>
    </location>
</feature>
<dbReference type="InterPro" id="IPR027417">
    <property type="entry name" value="P-loop_NTPase"/>
</dbReference>
<proteinExistence type="predicted"/>
<keyword evidence="2" id="KW-0813">Transport</keyword>
<organism evidence="11 12">
    <name type="scientific">Halorussus gelatinilyticus</name>
    <dbReference type="NCBI Taxonomy" id="2937524"/>
    <lineage>
        <taxon>Archaea</taxon>
        <taxon>Methanobacteriati</taxon>
        <taxon>Methanobacteriota</taxon>
        <taxon>Stenosarchaea group</taxon>
        <taxon>Halobacteria</taxon>
        <taxon>Halobacteriales</taxon>
        <taxon>Haladaptataceae</taxon>
        <taxon>Halorussus</taxon>
    </lineage>
</organism>
<dbReference type="InterPro" id="IPR003439">
    <property type="entry name" value="ABC_transporter-like_ATP-bd"/>
</dbReference>
<evidence type="ECO:0000256" key="7">
    <source>
        <dbReference type="ARBA" id="ARBA00022967"/>
    </source>
</evidence>
<dbReference type="PROSITE" id="PS50893">
    <property type="entry name" value="ABC_TRANSPORTER_2"/>
    <property type="match status" value="2"/>
</dbReference>
<feature type="domain" description="ABC transporter" evidence="10">
    <location>
        <begin position="263"/>
        <end position="507"/>
    </location>
</feature>
<evidence type="ECO:0000313" key="12">
    <source>
        <dbReference type="Proteomes" id="UP000830434"/>
    </source>
</evidence>
<dbReference type="GO" id="GO:0005524">
    <property type="term" value="F:ATP binding"/>
    <property type="evidence" value="ECO:0007669"/>
    <property type="project" value="UniProtKB-KW"/>
</dbReference>
<dbReference type="InterPro" id="IPR003593">
    <property type="entry name" value="AAA+_ATPase"/>
</dbReference>
<evidence type="ECO:0000256" key="2">
    <source>
        <dbReference type="ARBA" id="ARBA00022448"/>
    </source>
</evidence>
<dbReference type="CDD" id="cd03216">
    <property type="entry name" value="ABC_Carb_Monos_I"/>
    <property type="match status" value="1"/>
</dbReference>
<dbReference type="PROSITE" id="PS00211">
    <property type="entry name" value="ABC_TRANSPORTER_1"/>
    <property type="match status" value="1"/>
</dbReference>
<gene>
    <name evidence="11" type="ORF">M0R88_00655</name>
</gene>
<dbReference type="AlphaFoldDB" id="A0A8U0IIL0"/>
<dbReference type="FunFam" id="3.40.50.300:FF:000127">
    <property type="entry name" value="Ribose import ATP-binding protein RbsA"/>
    <property type="match status" value="1"/>
</dbReference>
<protein>
    <submittedName>
        <fullName evidence="11">ABC transporter ATP-binding protein</fullName>
    </submittedName>
</protein>
<dbReference type="GO" id="GO:0005886">
    <property type="term" value="C:plasma membrane"/>
    <property type="evidence" value="ECO:0007669"/>
    <property type="project" value="UniProtKB-SubCell"/>
</dbReference>
<name>A0A8U0IIL0_9EURY</name>
<feature type="compositionally biased region" description="Low complexity" evidence="9">
    <location>
        <begin position="518"/>
        <end position="554"/>
    </location>
</feature>
<dbReference type="RefSeq" id="WP_248655038.1">
    <property type="nucleotide sequence ID" value="NZ_CP096658.1"/>
</dbReference>
<evidence type="ECO:0000256" key="5">
    <source>
        <dbReference type="ARBA" id="ARBA00022741"/>
    </source>
</evidence>
<reference evidence="11" key="1">
    <citation type="submission" date="2022-04" db="EMBL/GenBank/DDBJ databases">
        <title>Diverse halophilic archaea isolated from saline environments.</title>
        <authorList>
            <person name="Cui H.-L."/>
        </authorList>
    </citation>
    <scope>NUCLEOTIDE SEQUENCE</scope>
    <source>
        <strain evidence="11">XZYJT40</strain>
    </source>
</reference>
<dbReference type="InterPro" id="IPR050107">
    <property type="entry name" value="ABC_carbohydrate_import_ATPase"/>
</dbReference>
<evidence type="ECO:0000256" key="8">
    <source>
        <dbReference type="ARBA" id="ARBA00023136"/>
    </source>
</evidence>
<dbReference type="SMART" id="SM00382">
    <property type="entry name" value="AAA"/>
    <property type="match status" value="1"/>
</dbReference>
<keyword evidence="5" id="KW-0547">Nucleotide-binding</keyword>
<dbReference type="EMBL" id="CP096658">
    <property type="protein sequence ID" value="UPW00628.1"/>
    <property type="molecule type" value="Genomic_DNA"/>
</dbReference>